<dbReference type="EMBL" id="JAUJYN010000009">
    <property type="protein sequence ID" value="KAK1263528.1"/>
    <property type="molecule type" value="Genomic_DNA"/>
</dbReference>
<dbReference type="Pfam" id="PF00010">
    <property type="entry name" value="HLH"/>
    <property type="match status" value="1"/>
</dbReference>
<reference evidence="9" key="1">
    <citation type="journal article" date="2023" name="Nat. Commun.">
        <title>Diploid and tetraploid genomes of Acorus and the evolution of monocots.</title>
        <authorList>
            <person name="Ma L."/>
            <person name="Liu K.W."/>
            <person name="Li Z."/>
            <person name="Hsiao Y.Y."/>
            <person name="Qi Y."/>
            <person name="Fu T."/>
            <person name="Tang G.D."/>
            <person name="Zhang D."/>
            <person name="Sun W.H."/>
            <person name="Liu D.K."/>
            <person name="Li Y."/>
            <person name="Chen G.Z."/>
            <person name="Liu X.D."/>
            <person name="Liao X.Y."/>
            <person name="Jiang Y.T."/>
            <person name="Yu X."/>
            <person name="Hao Y."/>
            <person name="Huang J."/>
            <person name="Zhao X.W."/>
            <person name="Ke S."/>
            <person name="Chen Y.Y."/>
            <person name="Wu W.L."/>
            <person name="Hsu J.L."/>
            <person name="Lin Y.F."/>
            <person name="Huang M.D."/>
            <person name="Li C.Y."/>
            <person name="Huang L."/>
            <person name="Wang Z.W."/>
            <person name="Zhao X."/>
            <person name="Zhong W.Y."/>
            <person name="Peng D.H."/>
            <person name="Ahmad S."/>
            <person name="Lan S."/>
            <person name="Zhang J.S."/>
            <person name="Tsai W.C."/>
            <person name="Van de Peer Y."/>
            <person name="Liu Z.J."/>
        </authorList>
    </citation>
    <scope>NUCLEOTIDE SEQUENCE</scope>
    <source>
        <strain evidence="9">SCP</strain>
    </source>
</reference>
<dbReference type="PANTHER" id="PTHR16223">
    <property type="entry name" value="TRANSCRIPTION FACTOR BHLH83-RELATED"/>
    <property type="match status" value="1"/>
</dbReference>
<keyword evidence="4" id="KW-0238">DNA-binding</keyword>
<dbReference type="FunFam" id="4.10.280.10:FF:000017">
    <property type="entry name" value="Transcription factor bHLH66"/>
    <property type="match status" value="1"/>
</dbReference>
<evidence type="ECO:0000256" key="6">
    <source>
        <dbReference type="ARBA" id="ARBA00023242"/>
    </source>
</evidence>
<dbReference type="GO" id="GO:0005634">
    <property type="term" value="C:nucleus"/>
    <property type="evidence" value="ECO:0007669"/>
    <property type="project" value="UniProtKB-SubCell"/>
</dbReference>
<comment type="subcellular location">
    <subcellularLocation>
        <location evidence="1">Nucleus</location>
    </subcellularLocation>
</comment>
<evidence type="ECO:0000313" key="9">
    <source>
        <dbReference type="EMBL" id="KAK1263528.1"/>
    </source>
</evidence>
<dbReference type="InterPro" id="IPR045843">
    <property type="entry name" value="IND-like"/>
</dbReference>
<dbReference type="Proteomes" id="UP001179952">
    <property type="component" value="Unassembled WGS sequence"/>
</dbReference>
<feature type="region of interest" description="Disordered" evidence="7">
    <location>
        <begin position="494"/>
        <end position="534"/>
    </location>
</feature>
<evidence type="ECO:0000256" key="4">
    <source>
        <dbReference type="ARBA" id="ARBA00023125"/>
    </source>
</evidence>
<dbReference type="AlphaFoldDB" id="A0AAV9AH55"/>
<dbReference type="SUPFAM" id="SSF47459">
    <property type="entry name" value="HLH, helix-loop-helix DNA-binding domain"/>
    <property type="match status" value="1"/>
</dbReference>
<keyword evidence="6" id="KW-0539">Nucleus</keyword>
<dbReference type="GO" id="GO:0000978">
    <property type="term" value="F:RNA polymerase II cis-regulatory region sequence-specific DNA binding"/>
    <property type="evidence" value="ECO:0007669"/>
    <property type="project" value="TreeGrafter"/>
</dbReference>
<evidence type="ECO:0000256" key="2">
    <source>
        <dbReference type="ARBA" id="ARBA00005510"/>
    </source>
</evidence>
<feature type="compositionally biased region" description="Low complexity" evidence="7">
    <location>
        <begin position="512"/>
        <end position="529"/>
    </location>
</feature>
<gene>
    <name evidence="9" type="ORF">QJS04_geneDACA013577</name>
</gene>
<organism evidence="9 10">
    <name type="scientific">Acorus gramineus</name>
    <name type="common">Dwarf sweet flag</name>
    <dbReference type="NCBI Taxonomy" id="55184"/>
    <lineage>
        <taxon>Eukaryota</taxon>
        <taxon>Viridiplantae</taxon>
        <taxon>Streptophyta</taxon>
        <taxon>Embryophyta</taxon>
        <taxon>Tracheophyta</taxon>
        <taxon>Spermatophyta</taxon>
        <taxon>Magnoliopsida</taxon>
        <taxon>Liliopsida</taxon>
        <taxon>Acoraceae</taxon>
        <taxon>Acorus</taxon>
    </lineage>
</organism>
<protein>
    <submittedName>
        <fullName evidence="9">Transcription factor bHLH82</fullName>
    </submittedName>
</protein>
<name>A0AAV9AH55_ACOGR</name>
<reference evidence="9" key="2">
    <citation type="submission" date="2023-06" db="EMBL/GenBank/DDBJ databases">
        <authorList>
            <person name="Ma L."/>
            <person name="Liu K.-W."/>
            <person name="Li Z."/>
            <person name="Hsiao Y.-Y."/>
            <person name="Qi Y."/>
            <person name="Fu T."/>
            <person name="Tang G."/>
            <person name="Zhang D."/>
            <person name="Sun W.-H."/>
            <person name="Liu D.-K."/>
            <person name="Li Y."/>
            <person name="Chen G.-Z."/>
            <person name="Liu X.-D."/>
            <person name="Liao X.-Y."/>
            <person name="Jiang Y.-T."/>
            <person name="Yu X."/>
            <person name="Hao Y."/>
            <person name="Huang J."/>
            <person name="Zhao X.-W."/>
            <person name="Ke S."/>
            <person name="Chen Y.-Y."/>
            <person name="Wu W.-L."/>
            <person name="Hsu J.-L."/>
            <person name="Lin Y.-F."/>
            <person name="Huang M.-D."/>
            <person name="Li C.-Y."/>
            <person name="Huang L."/>
            <person name="Wang Z.-W."/>
            <person name="Zhao X."/>
            <person name="Zhong W.-Y."/>
            <person name="Peng D.-H."/>
            <person name="Ahmad S."/>
            <person name="Lan S."/>
            <person name="Zhang J.-S."/>
            <person name="Tsai W.-C."/>
            <person name="Van De Peer Y."/>
            <person name="Liu Z.-J."/>
        </authorList>
    </citation>
    <scope>NUCLEOTIDE SEQUENCE</scope>
    <source>
        <strain evidence="9">SCP</strain>
        <tissue evidence="9">Leaves</tissue>
    </source>
</reference>
<feature type="domain" description="BHLH" evidence="8">
    <location>
        <begin position="356"/>
        <end position="405"/>
    </location>
</feature>
<dbReference type="GO" id="GO:0000981">
    <property type="term" value="F:DNA-binding transcription factor activity, RNA polymerase II-specific"/>
    <property type="evidence" value="ECO:0007669"/>
    <property type="project" value="TreeGrafter"/>
</dbReference>
<keyword evidence="10" id="KW-1185">Reference proteome</keyword>
<evidence type="ECO:0000256" key="1">
    <source>
        <dbReference type="ARBA" id="ARBA00004123"/>
    </source>
</evidence>
<dbReference type="Gene3D" id="4.10.280.10">
    <property type="entry name" value="Helix-loop-helix DNA-binding domain"/>
    <property type="match status" value="1"/>
</dbReference>
<dbReference type="InterPro" id="IPR036638">
    <property type="entry name" value="HLH_DNA-bd_sf"/>
</dbReference>
<sequence length="564" mass="61003">MDGSLKPFLSSSSWMDMNVPKKSSWGGGAEAQIDGLLSNPIVYEADKKNIPMCSIPSTHTIRSLAPSELDMHVQDGASFLYMDDDSNYDLNKHIFSEGVLQQTVQHEIPGSSEQDGESHETFSLHQAIESSLSAESFVSELDKSQRHPEVECSAMSSHALEEPVTVECNGSELSGYQHSLGDSLSISSIPMLWPPSYSSIPSLLMEQGNMQGFSLQQEFVGNDANISGSGCTEDEQFQQLDNLPSASLKGNGFLNPHMNTFASRPQMAMMGITGLHHQRQEQVDLHNPLPSFGAAQHSVMTKAVGLHPHQQLSPPSNGNSIKQYTDHSSVSQLQPASTTGGCNGVAKPRVRARRGQATDPHSIAERLRREKIAERMKNLQELVPNSNKTDKASMLDGIIDYVKFLQLQVKVLSMSRLGAAGAVVPLITEEKSALRPVPSVRHEEISNSKDDIAFEQEVVKLMESSVTSAMQYLQDKGLCLMPIALASAISSAKGSSATIPPEKRNSDTTAVSSNGFSNGLGNHSLSSGSEASTMENLHGCNGRVVKQEELQKSAYNATDLNPLA</sequence>
<dbReference type="GO" id="GO:0080147">
    <property type="term" value="P:root hair cell development"/>
    <property type="evidence" value="ECO:0007669"/>
    <property type="project" value="UniProtKB-ARBA"/>
</dbReference>
<evidence type="ECO:0000259" key="8">
    <source>
        <dbReference type="PROSITE" id="PS50888"/>
    </source>
</evidence>
<comment type="caution">
    <text evidence="9">The sequence shown here is derived from an EMBL/GenBank/DDBJ whole genome shotgun (WGS) entry which is preliminary data.</text>
</comment>
<feature type="region of interest" description="Disordered" evidence="7">
    <location>
        <begin position="332"/>
        <end position="360"/>
    </location>
</feature>
<dbReference type="GO" id="GO:0046983">
    <property type="term" value="F:protein dimerization activity"/>
    <property type="evidence" value="ECO:0007669"/>
    <property type="project" value="InterPro"/>
</dbReference>
<keyword evidence="5" id="KW-0804">Transcription</keyword>
<evidence type="ECO:0000313" key="10">
    <source>
        <dbReference type="Proteomes" id="UP001179952"/>
    </source>
</evidence>
<dbReference type="PANTHER" id="PTHR16223:SF215">
    <property type="entry name" value="OS02G0564700 PROTEIN"/>
    <property type="match status" value="1"/>
</dbReference>
<dbReference type="InterPro" id="IPR011598">
    <property type="entry name" value="bHLH_dom"/>
</dbReference>
<accession>A0AAV9AH55</accession>
<dbReference type="SMART" id="SM00353">
    <property type="entry name" value="HLH"/>
    <property type="match status" value="1"/>
</dbReference>
<evidence type="ECO:0000256" key="3">
    <source>
        <dbReference type="ARBA" id="ARBA00023015"/>
    </source>
</evidence>
<dbReference type="PROSITE" id="PS50888">
    <property type="entry name" value="BHLH"/>
    <property type="match status" value="1"/>
</dbReference>
<evidence type="ECO:0000256" key="5">
    <source>
        <dbReference type="ARBA" id="ARBA00023163"/>
    </source>
</evidence>
<proteinExistence type="inferred from homology"/>
<comment type="similarity">
    <text evidence="2">Belongs to the bHLH protein family.</text>
</comment>
<keyword evidence="3" id="KW-0805">Transcription regulation</keyword>
<evidence type="ECO:0000256" key="7">
    <source>
        <dbReference type="SAM" id="MobiDB-lite"/>
    </source>
</evidence>